<proteinExistence type="predicted"/>
<protein>
    <submittedName>
        <fullName evidence="1">Uncharacterized protein</fullName>
    </submittedName>
</protein>
<evidence type="ECO:0000313" key="2">
    <source>
        <dbReference type="Proteomes" id="UP001642540"/>
    </source>
</evidence>
<dbReference type="EMBL" id="CAXLJM020000001">
    <property type="protein sequence ID" value="CAL8068584.1"/>
    <property type="molecule type" value="Genomic_DNA"/>
</dbReference>
<evidence type="ECO:0000313" key="1">
    <source>
        <dbReference type="EMBL" id="CAL8068584.1"/>
    </source>
</evidence>
<gene>
    <name evidence="1" type="ORF">ODALV1_LOCUS362</name>
</gene>
<reference evidence="1 2" key="1">
    <citation type="submission" date="2024-08" db="EMBL/GenBank/DDBJ databases">
        <authorList>
            <person name="Cucini C."/>
            <person name="Frati F."/>
        </authorList>
    </citation>
    <scope>NUCLEOTIDE SEQUENCE [LARGE SCALE GENOMIC DNA]</scope>
</reference>
<name>A0ABP1PIF8_9HEXA</name>
<sequence length="111" mass="12648">MLWCFLIEELVHVLIKPTVSHPISIKNHLKPRFSIVLSSSKDLSTSFMNLSRTTGAAVHCIFLATECLINFTTCRTSCERKAYPNLTRAGEKTKEWRKCNSSQVENTGWDE</sequence>
<comment type="caution">
    <text evidence="1">The sequence shown here is derived from an EMBL/GenBank/DDBJ whole genome shotgun (WGS) entry which is preliminary data.</text>
</comment>
<organism evidence="1 2">
    <name type="scientific">Orchesella dallaii</name>
    <dbReference type="NCBI Taxonomy" id="48710"/>
    <lineage>
        <taxon>Eukaryota</taxon>
        <taxon>Metazoa</taxon>
        <taxon>Ecdysozoa</taxon>
        <taxon>Arthropoda</taxon>
        <taxon>Hexapoda</taxon>
        <taxon>Collembola</taxon>
        <taxon>Entomobryomorpha</taxon>
        <taxon>Entomobryoidea</taxon>
        <taxon>Orchesellidae</taxon>
        <taxon>Orchesellinae</taxon>
        <taxon>Orchesella</taxon>
    </lineage>
</organism>
<dbReference type="Proteomes" id="UP001642540">
    <property type="component" value="Unassembled WGS sequence"/>
</dbReference>
<accession>A0ABP1PIF8</accession>
<keyword evidence="2" id="KW-1185">Reference proteome</keyword>